<reference evidence="1" key="1">
    <citation type="submission" date="2019-08" db="EMBL/GenBank/DDBJ databases">
        <authorList>
            <person name="Kucharzyk K."/>
            <person name="Murdoch R.W."/>
            <person name="Higgins S."/>
            <person name="Loffler F."/>
        </authorList>
    </citation>
    <scope>NUCLEOTIDE SEQUENCE</scope>
</reference>
<proteinExistence type="predicted"/>
<gene>
    <name evidence="1" type="ORF">SDC9_200773</name>
</gene>
<sequence length="184" mass="19724">MLFPSPGPVGLQFVGQLGAHGFANRVDALRVDHVELLGDVGLGGQGEHQLLERRVKLRVPQHLAHGLHECGLQGFFGSSAFLVCATSYCIDSKAQCQALARFPAVERIAVVGQQGQQFGITVGAVQHHRGAETAQQRGHWCAVQVDEGERQLRLGQHHGTLGGARCGFAGQLQRQGGAVRRQQA</sequence>
<protein>
    <submittedName>
        <fullName evidence="1">Uncharacterized protein</fullName>
    </submittedName>
</protein>
<name>A0A645IRV7_9ZZZZ</name>
<evidence type="ECO:0000313" key="1">
    <source>
        <dbReference type="EMBL" id="MPN53109.1"/>
    </source>
</evidence>
<accession>A0A645IRV7</accession>
<organism evidence="1">
    <name type="scientific">bioreactor metagenome</name>
    <dbReference type="NCBI Taxonomy" id="1076179"/>
    <lineage>
        <taxon>unclassified sequences</taxon>
        <taxon>metagenomes</taxon>
        <taxon>ecological metagenomes</taxon>
    </lineage>
</organism>
<comment type="caution">
    <text evidence="1">The sequence shown here is derived from an EMBL/GenBank/DDBJ whole genome shotgun (WGS) entry which is preliminary data.</text>
</comment>
<dbReference type="EMBL" id="VSSQ01119908">
    <property type="protein sequence ID" value="MPN53109.1"/>
    <property type="molecule type" value="Genomic_DNA"/>
</dbReference>
<dbReference type="AlphaFoldDB" id="A0A645IRV7"/>